<dbReference type="SUPFAM" id="SSF54637">
    <property type="entry name" value="Thioesterase/thiol ester dehydrase-isomerase"/>
    <property type="match status" value="1"/>
</dbReference>
<dbReference type="PANTHER" id="PTHR31793">
    <property type="entry name" value="4-HYDROXYBENZOYL-COA THIOESTERASE FAMILY MEMBER"/>
    <property type="match status" value="1"/>
</dbReference>
<gene>
    <name evidence="3" type="ORF">BBF96_00790</name>
</gene>
<evidence type="ECO:0000256" key="2">
    <source>
        <dbReference type="ARBA" id="ARBA00022801"/>
    </source>
</evidence>
<protein>
    <submittedName>
        <fullName evidence="3">Uncharacterized protein</fullName>
    </submittedName>
</protein>
<dbReference type="InterPro" id="IPR050563">
    <property type="entry name" value="4-hydroxybenzoyl-CoA_TE"/>
</dbReference>
<proteinExistence type="inferred from homology"/>
<reference evidence="3 4" key="1">
    <citation type="submission" date="2016-07" db="EMBL/GenBank/DDBJ databases">
        <title>Genome and transcriptome analysis of iron-reducing fermentative bacteria Anoxybacter fermentans.</title>
        <authorList>
            <person name="Zeng X."/>
            <person name="Shao Z."/>
        </authorList>
    </citation>
    <scope>NUCLEOTIDE SEQUENCE [LARGE SCALE GENOMIC DNA]</scope>
    <source>
        <strain evidence="3 4">DY22613</strain>
    </source>
</reference>
<evidence type="ECO:0000313" key="4">
    <source>
        <dbReference type="Proteomes" id="UP000267250"/>
    </source>
</evidence>
<dbReference type="NCBIfam" id="TIGR00051">
    <property type="entry name" value="YbgC/FadM family acyl-CoA thioesterase"/>
    <property type="match status" value="1"/>
</dbReference>
<dbReference type="OrthoDB" id="9800856at2"/>
<evidence type="ECO:0000313" key="3">
    <source>
        <dbReference type="EMBL" id="AZR72055.1"/>
    </source>
</evidence>
<accession>A0A3Q9HNQ8</accession>
<dbReference type="KEGG" id="aft:BBF96_00790"/>
<comment type="similarity">
    <text evidence="1">Belongs to the 4-hydroxybenzoyl-CoA thioesterase family.</text>
</comment>
<organism evidence="3 4">
    <name type="scientific">Anoxybacter fermentans</name>
    <dbReference type="NCBI Taxonomy" id="1323375"/>
    <lineage>
        <taxon>Bacteria</taxon>
        <taxon>Bacillati</taxon>
        <taxon>Bacillota</taxon>
        <taxon>Clostridia</taxon>
        <taxon>Halanaerobiales</taxon>
        <taxon>Anoxybacter</taxon>
    </lineage>
</organism>
<keyword evidence="4" id="KW-1185">Reference proteome</keyword>
<keyword evidence="2" id="KW-0378">Hydrolase</keyword>
<dbReference type="InterPro" id="IPR008272">
    <property type="entry name" value="HB-CoA_thioesterase_AS"/>
</dbReference>
<dbReference type="RefSeq" id="WP_127015382.1">
    <property type="nucleotide sequence ID" value="NZ_CP016379.1"/>
</dbReference>
<dbReference type="PROSITE" id="PS01328">
    <property type="entry name" value="4HBCOA_THIOESTERASE"/>
    <property type="match status" value="1"/>
</dbReference>
<name>A0A3Q9HNQ8_9FIRM</name>
<dbReference type="CDD" id="cd00586">
    <property type="entry name" value="4HBT"/>
    <property type="match status" value="1"/>
</dbReference>
<dbReference type="Gene3D" id="3.10.129.10">
    <property type="entry name" value="Hotdog Thioesterase"/>
    <property type="match status" value="1"/>
</dbReference>
<evidence type="ECO:0000256" key="1">
    <source>
        <dbReference type="ARBA" id="ARBA00005953"/>
    </source>
</evidence>
<dbReference type="Pfam" id="PF13279">
    <property type="entry name" value="4HBT_2"/>
    <property type="match status" value="1"/>
</dbReference>
<dbReference type="Proteomes" id="UP000267250">
    <property type="component" value="Chromosome"/>
</dbReference>
<dbReference type="PANTHER" id="PTHR31793:SF27">
    <property type="entry name" value="NOVEL THIOESTERASE SUPERFAMILY DOMAIN AND SAPOSIN A-TYPE DOMAIN CONTAINING PROTEIN (0610012H03RIK)"/>
    <property type="match status" value="1"/>
</dbReference>
<dbReference type="EMBL" id="CP016379">
    <property type="protein sequence ID" value="AZR72055.1"/>
    <property type="molecule type" value="Genomic_DNA"/>
</dbReference>
<dbReference type="GO" id="GO:0047617">
    <property type="term" value="F:fatty acyl-CoA hydrolase activity"/>
    <property type="evidence" value="ECO:0007669"/>
    <property type="project" value="TreeGrafter"/>
</dbReference>
<dbReference type="InterPro" id="IPR006684">
    <property type="entry name" value="YbgC/YbaW"/>
</dbReference>
<dbReference type="InterPro" id="IPR029069">
    <property type="entry name" value="HotDog_dom_sf"/>
</dbReference>
<sequence length="138" mass="16353">MKGKIQFRVRYAETDAMGIVHHANYYIWFEMGRTELLRELGLEYRSMEKKGIFCPVIESRCYYKNSARYDDFLTLETEIKSVNKATWTFSYRVLRDDQLLAEGYTVHCFINREGKPVALKKANPEMYQVMVEKGLIEK</sequence>
<dbReference type="AlphaFoldDB" id="A0A3Q9HNQ8"/>
<dbReference type="PIRSF" id="PIRSF003230">
    <property type="entry name" value="YbgC"/>
    <property type="match status" value="1"/>
</dbReference>